<accession>A0ACC7RC55</accession>
<protein>
    <submittedName>
        <fullName evidence="1">DUF5011 domain-containing protein</fullName>
    </submittedName>
</protein>
<proteinExistence type="predicted"/>
<dbReference type="Proteomes" id="UP001354073">
    <property type="component" value="Unassembled WGS sequence"/>
</dbReference>
<sequence length="718" mass="80025">MTNNNNVTEVYNVRNIAWTASNVNKLLATLAVSSLLSGCGGGGGGDSDSTPAAKPPIENKKDETPPVITLVGSKSITVYLNDEFQDPGFTATDNVDGDISKRVKVSYDKPIDTDTVGTYTITYTVTDKAGNKAVVSREVKVESKAIPAPDVESDKDTEKPQITLKGGEEIIVYLNDEFQDPGFTAKDNVDGDISNRVQVSGKPDTDTVGTYTITYKVTDKAGNKATASRKVTVRSKAVADTEKPQITLKGGEEITVYLNDEFQDPGFTATDNVDGDISKRVQVSGKPDTGTVGTYTLTYKVTDTAGNEATAKRVVEVVEGIVFRDSDIVLYENEYQHRIWYDVKSDNIDASKITFELSDQSTATVDKAQGQTLDVELVEVKNSTSKSGYFTLAIHDDEEFEGKERIVVNVLSDKAFVKELNIDLDDTDSKGLVEHGALTAIGQVPYYRRVVLDDMLYAFDGLKIAKYDLINQSRVKYLDLTHWSIKFDIQPYWPQVVIYQDEIYWLNENKLYQVDKNDLTPRLVSLVPAHFQHGSRPSQKILAILGNKLYVFDNGLDDESFLLHGHGYHSYDFETGEWLGLPDFPDEGVYGKHWAMSVSGTKVVGDDIYILEEKYFSVFNTKEWTWSQVGTGYKGKSAVEATLSDRAHFSGSFAYDFLNRDKVKYFTRYEFDADMKVTSVDERVIPYFGSDPVMYKGRLYMTDGKSTDLLSIYWGDNH</sequence>
<gene>
    <name evidence="1" type="ORF">REH74_007675</name>
</gene>
<comment type="caution">
    <text evidence="1">The sequence shown here is derived from an EMBL/GenBank/DDBJ whole genome shotgun (WGS) entry which is preliminary data.</text>
</comment>
<organism evidence="1 2">
    <name type="scientific">Vibrio campbellii</name>
    <dbReference type="NCBI Taxonomy" id="680"/>
    <lineage>
        <taxon>Bacteria</taxon>
        <taxon>Pseudomonadati</taxon>
        <taxon>Pseudomonadota</taxon>
        <taxon>Gammaproteobacteria</taxon>
        <taxon>Vibrionales</taxon>
        <taxon>Vibrionaceae</taxon>
        <taxon>Vibrio</taxon>
    </lineage>
</organism>
<evidence type="ECO:0000313" key="1">
    <source>
        <dbReference type="EMBL" id="MGI1897393.1"/>
    </source>
</evidence>
<reference evidence="1" key="1">
    <citation type="submission" date="2024-11" db="EMBL/GenBank/DDBJ databases">
        <title>Identification of new Vibrio campbellii strains harboring the pVA1 plasmid isolated from Penaeus vannamei postlarvae affected by outbreaks of acute hepatopancreatic necrosis disease (AHPND) in Mexico.</title>
        <authorList>
            <person name="Gomez-Gil B."/>
            <person name="Enciso-Ibarra J."/>
        </authorList>
    </citation>
    <scope>NUCLEOTIDE SEQUENCE</scope>
    <source>
        <strain evidence="1">M270204</strain>
    </source>
</reference>
<evidence type="ECO:0000313" key="2">
    <source>
        <dbReference type="Proteomes" id="UP001354073"/>
    </source>
</evidence>
<dbReference type="EMBL" id="JAVHXJ020000024">
    <property type="protein sequence ID" value="MGI1897393.1"/>
    <property type="molecule type" value="Genomic_DNA"/>
</dbReference>
<name>A0ACC7RC55_9VIBR</name>